<dbReference type="Proteomes" id="UP001055879">
    <property type="component" value="Linkage Group LG12"/>
</dbReference>
<accession>A0ACB8YIH7</accession>
<proteinExistence type="predicted"/>
<organism evidence="1 2">
    <name type="scientific">Arctium lappa</name>
    <name type="common">Greater burdock</name>
    <name type="synonym">Lappa major</name>
    <dbReference type="NCBI Taxonomy" id="4217"/>
    <lineage>
        <taxon>Eukaryota</taxon>
        <taxon>Viridiplantae</taxon>
        <taxon>Streptophyta</taxon>
        <taxon>Embryophyta</taxon>
        <taxon>Tracheophyta</taxon>
        <taxon>Spermatophyta</taxon>
        <taxon>Magnoliopsida</taxon>
        <taxon>eudicotyledons</taxon>
        <taxon>Gunneridae</taxon>
        <taxon>Pentapetalae</taxon>
        <taxon>asterids</taxon>
        <taxon>campanulids</taxon>
        <taxon>Asterales</taxon>
        <taxon>Asteraceae</taxon>
        <taxon>Carduoideae</taxon>
        <taxon>Cardueae</taxon>
        <taxon>Arctiinae</taxon>
        <taxon>Arctium</taxon>
    </lineage>
</organism>
<keyword evidence="2" id="KW-1185">Reference proteome</keyword>
<evidence type="ECO:0000313" key="2">
    <source>
        <dbReference type="Proteomes" id="UP001055879"/>
    </source>
</evidence>
<name>A0ACB8YIH7_ARCLA</name>
<dbReference type="EMBL" id="CM042058">
    <property type="protein sequence ID" value="KAI3685266.1"/>
    <property type="molecule type" value="Genomic_DNA"/>
</dbReference>
<gene>
    <name evidence="1" type="ORF">L6452_34506</name>
</gene>
<reference evidence="2" key="1">
    <citation type="journal article" date="2022" name="Mol. Ecol. Resour.">
        <title>The genomes of chicory, endive, great burdock and yacon provide insights into Asteraceae palaeo-polyploidization history and plant inulin production.</title>
        <authorList>
            <person name="Fan W."/>
            <person name="Wang S."/>
            <person name="Wang H."/>
            <person name="Wang A."/>
            <person name="Jiang F."/>
            <person name="Liu H."/>
            <person name="Zhao H."/>
            <person name="Xu D."/>
            <person name="Zhang Y."/>
        </authorList>
    </citation>
    <scope>NUCLEOTIDE SEQUENCE [LARGE SCALE GENOMIC DNA]</scope>
    <source>
        <strain evidence="2">cv. Niubang</strain>
    </source>
</reference>
<evidence type="ECO:0000313" key="1">
    <source>
        <dbReference type="EMBL" id="KAI3685266.1"/>
    </source>
</evidence>
<sequence>MDNLKSQSTQSCDYLKKLDNNEDYVPDSNIGFVFGSNLGNAFGDNPLSKVADEIKTSNIHDPSKAVLWTRSSILLEIHVPVPITCFCIGKAAKKTGEVNKAPTFEEKGKSDTVTKVRVCTLP</sequence>
<comment type="caution">
    <text evidence="1">The sequence shown here is derived from an EMBL/GenBank/DDBJ whole genome shotgun (WGS) entry which is preliminary data.</text>
</comment>
<reference evidence="1 2" key="2">
    <citation type="journal article" date="2022" name="Mol. Ecol. Resour.">
        <title>The genomes of chicory, endive, great burdock and yacon provide insights into Asteraceae paleo-polyploidization history and plant inulin production.</title>
        <authorList>
            <person name="Fan W."/>
            <person name="Wang S."/>
            <person name="Wang H."/>
            <person name="Wang A."/>
            <person name="Jiang F."/>
            <person name="Liu H."/>
            <person name="Zhao H."/>
            <person name="Xu D."/>
            <person name="Zhang Y."/>
        </authorList>
    </citation>
    <scope>NUCLEOTIDE SEQUENCE [LARGE SCALE GENOMIC DNA]</scope>
    <source>
        <strain evidence="2">cv. Niubang</strain>
    </source>
</reference>
<protein>
    <submittedName>
        <fullName evidence="1">Uncharacterized protein</fullName>
    </submittedName>
</protein>